<gene>
    <name evidence="3" type="ORF">A500_19709</name>
</gene>
<keyword evidence="2" id="KW-1133">Transmembrane helix</keyword>
<keyword evidence="2" id="KW-0812">Transmembrane</keyword>
<name>R9BS55_9CLOT</name>
<evidence type="ECO:0000313" key="3">
    <source>
        <dbReference type="EMBL" id="EOR19883.1"/>
    </source>
</evidence>
<proteinExistence type="predicted"/>
<keyword evidence="2" id="KW-0472">Membrane</keyword>
<accession>R9BS55</accession>
<dbReference type="Gene3D" id="1.20.1250.20">
    <property type="entry name" value="MFS general substrate transporter like domains"/>
    <property type="match status" value="1"/>
</dbReference>
<dbReference type="AlphaFoldDB" id="R9BS55"/>
<dbReference type="GO" id="GO:0022857">
    <property type="term" value="F:transmembrane transporter activity"/>
    <property type="evidence" value="ECO:0007669"/>
    <property type="project" value="InterPro"/>
</dbReference>
<sequence length="127" mass="14418">MKKYYNMTTFLTIGIYSILTTFYFPYLNQEIGLSLVEVGQVVSIGALFTIIAQPLLSNRFSNSKNKNKFILTYLAIVFIAIVGLMFINKDLAIVFAPFYGLLLSPMVGVFEIYIEELSIKMGMNFQI</sequence>
<evidence type="ECO:0000256" key="2">
    <source>
        <dbReference type="SAM" id="Phobius"/>
    </source>
</evidence>
<dbReference type="Proteomes" id="UP000013988">
    <property type="component" value="Unassembled WGS sequence"/>
</dbReference>
<dbReference type="PATRIC" id="fig|1202534.3.peg.3931"/>
<dbReference type="InterPro" id="IPR011701">
    <property type="entry name" value="MFS"/>
</dbReference>
<dbReference type="RefSeq" id="WP_016209145.1">
    <property type="nucleotide sequence ID" value="NZ_ASRV01000243.1"/>
</dbReference>
<feature type="transmembrane region" description="Helical" evidence="2">
    <location>
        <begin position="93"/>
        <end position="114"/>
    </location>
</feature>
<feature type="transmembrane region" description="Helical" evidence="2">
    <location>
        <begin position="7"/>
        <end position="26"/>
    </location>
</feature>
<comment type="subcellular location">
    <subcellularLocation>
        <location evidence="1">Cell membrane</location>
        <topology evidence="1">Multi-pass membrane protein</topology>
    </subcellularLocation>
</comment>
<dbReference type="SUPFAM" id="SSF103473">
    <property type="entry name" value="MFS general substrate transporter"/>
    <property type="match status" value="1"/>
</dbReference>
<keyword evidence="4" id="KW-1185">Reference proteome</keyword>
<feature type="transmembrane region" description="Helical" evidence="2">
    <location>
        <begin position="38"/>
        <end position="57"/>
    </location>
</feature>
<protein>
    <submittedName>
        <fullName evidence="3">Major facilitator superfamily transporter</fullName>
    </submittedName>
</protein>
<dbReference type="EMBL" id="ASRV01000243">
    <property type="protein sequence ID" value="EOR19883.1"/>
    <property type="molecule type" value="Genomic_DNA"/>
</dbReference>
<dbReference type="Pfam" id="PF07690">
    <property type="entry name" value="MFS_1"/>
    <property type="match status" value="1"/>
</dbReference>
<organism evidence="3 4">
    <name type="scientific">Clostridium sartagoforme AAU1</name>
    <dbReference type="NCBI Taxonomy" id="1202534"/>
    <lineage>
        <taxon>Bacteria</taxon>
        <taxon>Bacillati</taxon>
        <taxon>Bacillota</taxon>
        <taxon>Clostridia</taxon>
        <taxon>Eubacteriales</taxon>
        <taxon>Clostridiaceae</taxon>
        <taxon>Clostridium</taxon>
    </lineage>
</organism>
<feature type="transmembrane region" description="Helical" evidence="2">
    <location>
        <begin position="69"/>
        <end position="87"/>
    </location>
</feature>
<dbReference type="InterPro" id="IPR036259">
    <property type="entry name" value="MFS_trans_sf"/>
</dbReference>
<comment type="caution">
    <text evidence="3">The sequence shown here is derived from an EMBL/GenBank/DDBJ whole genome shotgun (WGS) entry which is preliminary data.</text>
</comment>
<evidence type="ECO:0000256" key="1">
    <source>
        <dbReference type="ARBA" id="ARBA00004651"/>
    </source>
</evidence>
<dbReference type="GO" id="GO:0005886">
    <property type="term" value="C:plasma membrane"/>
    <property type="evidence" value="ECO:0007669"/>
    <property type="project" value="UniProtKB-SubCell"/>
</dbReference>
<evidence type="ECO:0000313" key="4">
    <source>
        <dbReference type="Proteomes" id="UP000013988"/>
    </source>
</evidence>
<reference evidence="3 4" key="1">
    <citation type="submission" date="2013-03" db="EMBL/GenBank/DDBJ databases">
        <title>Whole genome shotgun sequencing of Clostridium sartagoforme AAU1.</title>
        <authorList>
            <person name="Joshi C.G."/>
            <person name="Duggirala S.M."/>
            <person name="Nathani N.M."/>
            <person name="Bhatt V.D."/>
            <person name="Patel A.K."/>
            <person name="Pandya P.R."/>
            <person name="KaPatel J.A."/>
        </authorList>
    </citation>
    <scope>NUCLEOTIDE SEQUENCE [LARGE SCALE GENOMIC DNA]</scope>
    <source>
        <strain evidence="3 4">AAU1</strain>
    </source>
</reference>